<accession>A0A384J4Z4</accession>
<reference evidence="3 4" key="3">
    <citation type="journal article" date="2017" name="Mol. Plant Pathol.">
        <title>A gapless genome sequence of the fungus Botrytis cinerea.</title>
        <authorList>
            <person name="Van Kan J.A."/>
            <person name="Stassen J.H."/>
            <person name="Mosbach A."/>
            <person name="Van Der Lee T.A."/>
            <person name="Faino L."/>
            <person name="Farmer A.D."/>
            <person name="Papasotiriou D.G."/>
            <person name="Zhou S."/>
            <person name="Seidl M.F."/>
            <person name="Cottam E."/>
            <person name="Edel D."/>
            <person name="Hahn M."/>
            <person name="Schwartz D.C."/>
            <person name="Dietrich R.A."/>
            <person name="Widdison S."/>
            <person name="Scalliet G."/>
        </authorList>
    </citation>
    <scope>NUCLEOTIDE SEQUENCE [LARGE SCALE GENOMIC DNA]</scope>
    <source>
        <strain evidence="3 4">B05.10</strain>
    </source>
</reference>
<dbReference type="RefSeq" id="XP_024546162.1">
    <property type="nucleotide sequence ID" value="XM_024690394.1"/>
</dbReference>
<organism evidence="3 4">
    <name type="scientific">Botryotinia fuckeliana (strain B05.10)</name>
    <name type="common">Noble rot fungus</name>
    <name type="synonym">Botrytis cinerea</name>
    <dbReference type="NCBI Taxonomy" id="332648"/>
    <lineage>
        <taxon>Eukaryota</taxon>
        <taxon>Fungi</taxon>
        <taxon>Dikarya</taxon>
        <taxon>Ascomycota</taxon>
        <taxon>Pezizomycotina</taxon>
        <taxon>Leotiomycetes</taxon>
        <taxon>Helotiales</taxon>
        <taxon>Sclerotiniaceae</taxon>
        <taxon>Botrytis</taxon>
    </lineage>
</organism>
<keyword evidence="2" id="KW-1133">Transmembrane helix</keyword>
<name>A0A384J4Z4_BOTFB</name>
<evidence type="ECO:0000256" key="2">
    <source>
        <dbReference type="SAM" id="Phobius"/>
    </source>
</evidence>
<feature type="compositionally biased region" description="Polar residues" evidence="1">
    <location>
        <begin position="726"/>
        <end position="747"/>
    </location>
</feature>
<sequence length="1138" mass="122701">MASIATDSELMTNFIAAVPVPAGSHFDTVLDENRRPLVFCLNQETIPKLQIIRIGNNNAPVVFDLGPCISLPAAAIVQTFEVQQANDLTLYLCVAYQQSATSSSLIVPLPFRPDLLKSDVKLPIIPSSQSSIGTAVEIFMSPVAAISTLPFPDTFVIHNALDQLASSGTDITRIIFDPQNYQWNAMQDMTTPENASTILDVSTASGILGRGMYVLYKSQEGGPTKLYVRLMRLNPDTNDGSRLTSVTSVACPSDACCIASVFNGRGQSGLLIAAPDGLRYLNALESTQKNSPGTLIQSTSMFRNITSLVVKQDGNHVSIWFHNSSEELGYLRTTIDQLSSGISTLLMPAGQSSSFAPCISQPDSANGHLSWQMLVSNDNYGNLTLLEQASDSGLWRPTPIYSPSNVGNIAVQSHTVTFHIKAADNSPLRAASAFIQSSSSVSVTYNGKNTIIPQSGAWYDSDDAGTLNFIIPTNSLGSQALNITSLKDQNGVLVPLTPAVFDPGNKAIQKLSENLTQLNSAADLRNVKTQKNEPLFGSDAPDDATLSQAITSLQTLKTAYADLPADGSARAISTPIVQTQSADTLGLGDLFMDGLNWIKHKAEDVWDWVVEKVGDVWHFICKIGNDIKTFVLDCVEKVCEAATWVFDKIKIAWDKVVEWIGFIFSWGDILETKDTISSIITAGVDLAGDKVGWVEGKVDAFFVSLLADVDSLGAAYDPSKDMNAGSGDNLQHGSQIRSTQESTSYNWASERMKHGGAGTSTEVKSSETPDSDAKETWSTVFQPAFDGIKDSLIQVGEDIRTVFVQKQSMTAGQLMTICKDVIKVGIETIRGVVTALLKLVKMLLEKISQYGNASINIPVFSSLYKLIAQHDLTIFDAVSLVLAIPTTIFMKIITGHKPPTLPGLNGTMLGQIVLGDEPKISPDIQLDFNTLTAGITVSGVMVKTIIDAIKLIYASISEGIGGALKKFQGPSGFFEVFAIVIDMIGVMNALPTDPDLPGLRFRQWVSYISLIRGSTHLLALFLEAGESAEKALLVFDLVSSLVNFGLEQAACISEIDDGSSWKDYDGEVTSMTSVSSGLNTIAAIGYFTAFMFKKDEVEVTAVGMVVLEIGTVGLAVVEGVMFKWQYDKDRKTRLIIPS</sequence>
<reference evidence="3 4" key="1">
    <citation type="journal article" date="2011" name="PLoS Genet.">
        <title>Genomic analysis of the necrotrophic fungal pathogens Sclerotinia sclerotiorum and Botrytis cinerea.</title>
        <authorList>
            <person name="Amselem J."/>
            <person name="Cuomo C.A."/>
            <person name="van Kan J.A."/>
            <person name="Viaud M."/>
            <person name="Benito E.P."/>
            <person name="Couloux A."/>
            <person name="Coutinho P.M."/>
            <person name="de Vries R.P."/>
            <person name="Dyer P.S."/>
            <person name="Fillinger S."/>
            <person name="Fournier E."/>
            <person name="Gout L."/>
            <person name="Hahn M."/>
            <person name="Kohn L."/>
            <person name="Lapalu N."/>
            <person name="Plummer K.M."/>
            <person name="Pradier J.M."/>
            <person name="Quevillon E."/>
            <person name="Sharon A."/>
            <person name="Simon A."/>
            <person name="ten Have A."/>
            <person name="Tudzynski B."/>
            <person name="Tudzynski P."/>
            <person name="Wincker P."/>
            <person name="Andrew M."/>
            <person name="Anthouard V."/>
            <person name="Beever R.E."/>
            <person name="Beffa R."/>
            <person name="Benoit I."/>
            <person name="Bouzid O."/>
            <person name="Brault B."/>
            <person name="Chen Z."/>
            <person name="Choquer M."/>
            <person name="Collemare J."/>
            <person name="Cotton P."/>
            <person name="Danchin E.G."/>
            <person name="Da Silva C."/>
            <person name="Gautier A."/>
            <person name="Giraud C."/>
            <person name="Giraud T."/>
            <person name="Gonzalez C."/>
            <person name="Grossetete S."/>
            <person name="Guldener U."/>
            <person name="Henrissat B."/>
            <person name="Howlett B.J."/>
            <person name="Kodira C."/>
            <person name="Kretschmer M."/>
            <person name="Lappartient A."/>
            <person name="Leroch M."/>
            <person name="Levis C."/>
            <person name="Mauceli E."/>
            <person name="Neuveglise C."/>
            <person name="Oeser B."/>
            <person name="Pearson M."/>
            <person name="Poulain J."/>
            <person name="Poussereau N."/>
            <person name="Quesneville H."/>
            <person name="Rascle C."/>
            <person name="Schumacher J."/>
            <person name="Segurens B."/>
            <person name="Sexton A."/>
            <person name="Silva E."/>
            <person name="Sirven C."/>
            <person name="Soanes D.M."/>
            <person name="Talbot N.J."/>
            <person name="Templeton M."/>
            <person name="Yandava C."/>
            <person name="Yarden O."/>
            <person name="Zeng Q."/>
            <person name="Rollins J.A."/>
            <person name="Lebrun M.H."/>
            <person name="Dickman M."/>
        </authorList>
    </citation>
    <scope>NUCLEOTIDE SEQUENCE [LARGE SCALE GENOMIC DNA]</scope>
    <source>
        <strain evidence="3 4">B05.10</strain>
    </source>
</reference>
<dbReference type="KEGG" id="bfu:BCIN_01g03530"/>
<dbReference type="EMBL" id="CP009805">
    <property type="protein sequence ID" value="ATZ45598.1"/>
    <property type="molecule type" value="Genomic_DNA"/>
</dbReference>
<feature type="compositionally biased region" description="Basic and acidic residues" evidence="1">
    <location>
        <begin position="764"/>
        <end position="773"/>
    </location>
</feature>
<dbReference type="VEuPathDB" id="FungiDB:Bcin01g03530"/>
<dbReference type="EMBL" id="CP009805">
    <property type="protein sequence ID" value="ATZ45599.1"/>
    <property type="molecule type" value="Genomic_DNA"/>
</dbReference>
<keyword evidence="2" id="KW-0812">Transmembrane</keyword>
<reference evidence="3" key="4">
    <citation type="submission" date="2017-12" db="EMBL/GenBank/DDBJ databases">
        <authorList>
            <person name="van Kan J."/>
        </authorList>
    </citation>
    <scope>NUCLEOTIDE SEQUENCE</scope>
    <source>
        <strain evidence="3">B05.10</strain>
    </source>
</reference>
<protein>
    <submittedName>
        <fullName evidence="3">Uncharacterized protein</fullName>
    </submittedName>
</protein>
<evidence type="ECO:0000313" key="3">
    <source>
        <dbReference type="EMBL" id="ATZ45599.1"/>
    </source>
</evidence>
<keyword evidence="4" id="KW-1185">Reference proteome</keyword>
<dbReference type="OrthoDB" id="3457843at2759"/>
<feature type="region of interest" description="Disordered" evidence="1">
    <location>
        <begin position="723"/>
        <end position="773"/>
    </location>
</feature>
<feature type="transmembrane region" description="Helical" evidence="2">
    <location>
        <begin position="1101"/>
        <end position="1122"/>
    </location>
</feature>
<gene>
    <name evidence="3" type="ORF">BCIN_01g03530</name>
</gene>
<keyword evidence="2" id="KW-0472">Membrane</keyword>
<evidence type="ECO:0000313" key="4">
    <source>
        <dbReference type="Proteomes" id="UP000001798"/>
    </source>
</evidence>
<dbReference type="AlphaFoldDB" id="A0A384J4Z4"/>
<dbReference type="GeneID" id="5431476"/>
<evidence type="ECO:0000256" key="1">
    <source>
        <dbReference type="SAM" id="MobiDB-lite"/>
    </source>
</evidence>
<proteinExistence type="predicted"/>
<dbReference type="RefSeq" id="XP_024546163.1">
    <property type="nucleotide sequence ID" value="XM_024690395.1"/>
</dbReference>
<dbReference type="Proteomes" id="UP000001798">
    <property type="component" value="Chromosome 1"/>
</dbReference>
<reference evidence="3 4" key="2">
    <citation type="journal article" date="2012" name="Eukaryot. Cell">
        <title>Genome update of Botrytis cinerea strains B05.10 and T4.</title>
        <authorList>
            <person name="Staats M."/>
            <person name="van Kan J.A."/>
        </authorList>
    </citation>
    <scope>NUCLEOTIDE SEQUENCE [LARGE SCALE GENOMIC DNA]</scope>
    <source>
        <strain evidence="3 4">B05.10</strain>
    </source>
</reference>